<evidence type="ECO:0000256" key="3">
    <source>
        <dbReference type="ARBA" id="ARBA00004777"/>
    </source>
</evidence>
<dbReference type="InterPro" id="IPR015421">
    <property type="entry name" value="PyrdxlP-dep_Trfase_major"/>
</dbReference>
<evidence type="ECO:0000259" key="13">
    <source>
        <dbReference type="Pfam" id="PF00464"/>
    </source>
</evidence>
<organism evidence="14 15">
    <name type="scientific">Danionella cerebrum</name>
    <dbReference type="NCBI Taxonomy" id="2873325"/>
    <lineage>
        <taxon>Eukaryota</taxon>
        <taxon>Metazoa</taxon>
        <taxon>Chordata</taxon>
        <taxon>Craniata</taxon>
        <taxon>Vertebrata</taxon>
        <taxon>Euteleostomi</taxon>
        <taxon>Actinopterygii</taxon>
        <taxon>Neopterygii</taxon>
        <taxon>Teleostei</taxon>
        <taxon>Ostariophysi</taxon>
        <taxon>Cypriniformes</taxon>
        <taxon>Danionidae</taxon>
        <taxon>Danioninae</taxon>
        <taxon>Danionella</taxon>
    </lineage>
</organism>
<dbReference type="SUPFAM" id="SSF53383">
    <property type="entry name" value="PLP-dependent transferases"/>
    <property type="match status" value="1"/>
</dbReference>
<dbReference type="AlphaFoldDB" id="A0A553NJ75"/>
<keyword evidence="8" id="KW-0808">Transferase</keyword>
<keyword evidence="7" id="KW-0554">One-carbon metabolism</keyword>
<keyword evidence="6" id="KW-0963">Cytoplasm</keyword>
<comment type="pathway">
    <text evidence="3">One-carbon metabolism; tetrahydrofolate interconversion.</text>
</comment>
<evidence type="ECO:0000256" key="6">
    <source>
        <dbReference type="ARBA" id="ARBA00022490"/>
    </source>
</evidence>
<evidence type="ECO:0000256" key="7">
    <source>
        <dbReference type="ARBA" id="ARBA00022563"/>
    </source>
</evidence>
<dbReference type="InterPro" id="IPR039429">
    <property type="entry name" value="SHMT-like_dom"/>
</dbReference>
<accession>A0A553NJ75</accession>
<evidence type="ECO:0000256" key="12">
    <source>
        <dbReference type="ARBA" id="ARBA00032953"/>
    </source>
</evidence>
<comment type="cofactor">
    <cofactor evidence="1">
        <name>pyridoxal 5'-phosphate</name>
        <dbReference type="ChEBI" id="CHEBI:597326"/>
    </cofactor>
</comment>
<name>A0A553NJ75_9TELE</name>
<dbReference type="EMBL" id="SRMA01026911">
    <property type="protein sequence ID" value="TRY65458.1"/>
    <property type="molecule type" value="Genomic_DNA"/>
</dbReference>
<dbReference type="InterPro" id="IPR015424">
    <property type="entry name" value="PyrdxlP-dep_Trfase"/>
</dbReference>
<dbReference type="InterPro" id="IPR049943">
    <property type="entry name" value="Ser_HO-MeTrfase-like"/>
</dbReference>
<protein>
    <recommendedName>
        <fullName evidence="5">glycine hydroxymethyltransferase</fullName>
        <ecNumber evidence="5">2.1.2.1</ecNumber>
    </recommendedName>
    <alternativeName>
        <fullName evidence="12">Glycine hydroxymethyltransferase</fullName>
    </alternativeName>
    <alternativeName>
        <fullName evidence="11">Serine methylase</fullName>
    </alternativeName>
</protein>
<evidence type="ECO:0000256" key="2">
    <source>
        <dbReference type="ARBA" id="ARBA00004496"/>
    </source>
</evidence>
<dbReference type="PANTHER" id="PTHR11680:SF28">
    <property type="entry name" value="SERINE HYDROXYMETHYLTRANSFERASE, MITOCHONDRIAL"/>
    <property type="match status" value="1"/>
</dbReference>
<keyword evidence="10" id="KW-0007">Acetylation</keyword>
<comment type="similarity">
    <text evidence="4">Belongs to the SHMT family.</text>
</comment>
<evidence type="ECO:0000256" key="1">
    <source>
        <dbReference type="ARBA" id="ARBA00001933"/>
    </source>
</evidence>
<dbReference type="GO" id="GO:0005739">
    <property type="term" value="C:mitochondrion"/>
    <property type="evidence" value="ECO:0007669"/>
    <property type="project" value="TreeGrafter"/>
</dbReference>
<sequence>MTYVCRLRFELQFPAASAGYCHSGDGATAVNGRRNTFCSRSFLRSLFTMLSRTLTQLSRPLFRSVPVASALRLQHSAPVCANEDQPWTGREGLAHDDPEMWELLRREKDRQCRGLELIASEVRGEHRGTSPAAASSIHVMSLQTLVFPQNFCSRAALEALGSCLNNKYSEGYPGKR</sequence>
<dbReference type="GO" id="GO:0030170">
    <property type="term" value="F:pyridoxal phosphate binding"/>
    <property type="evidence" value="ECO:0007669"/>
    <property type="project" value="TreeGrafter"/>
</dbReference>
<dbReference type="OrthoDB" id="10265628at2759"/>
<evidence type="ECO:0000256" key="9">
    <source>
        <dbReference type="ARBA" id="ARBA00022898"/>
    </source>
</evidence>
<dbReference type="Proteomes" id="UP000316079">
    <property type="component" value="Unassembled WGS sequence"/>
</dbReference>
<proteinExistence type="inferred from homology"/>
<keyword evidence="9" id="KW-0663">Pyridoxal phosphate</keyword>
<dbReference type="FunFam" id="3.90.1150.10:FF:000048">
    <property type="entry name" value="Serine hydroxymethyltransferase, mitochondrial"/>
    <property type="match status" value="1"/>
</dbReference>
<evidence type="ECO:0000256" key="4">
    <source>
        <dbReference type="ARBA" id="ARBA00006376"/>
    </source>
</evidence>
<dbReference type="UniPathway" id="UPA00193"/>
<comment type="caution">
    <text evidence="14">The sequence shown here is derived from an EMBL/GenBank/DDBJ whole genome shotgun (WGS) entry which is preliminary data.</text>
</comment>
<evidence type="ECO:0000256" key="8">
    <source>
        <dbReference type="ARBA" id="ARBA00022679"/>
    </source>
</evidence>
<dbReference type="EC" id="2.1.2.1" evidence="5"/>
<gene>
    <name evidence="14" type="ORF">DNTS_030050</name>
</gene>
<evidence type="ECO:0000313" key="15">
    <source>
        <dbReference type="Proteomes" id="UP000316079"/>
    </source>
</evidence>
<evidence type="ECO:0000256" key="5">
    <source>
        <dbReference type="ARBA" id="ARBA00012256"/>
    </source>
</evidence>
<dbReference type="GO" id="GO:0004372">
    <property type="term" value="F:glycine hydroxymethyltransferase activity"/>
    <property type="evidence" value="ECO:0007669"/>
    <property type="project" value="UniProtKB-EC"/>
</dbReference>
<evidence type="ECO:0000256" key="11">
    <source>
        <dbReference type="ARBA" id="ARBA00031137"/>
    </source>
</evidence>
<dbReference type="GO" id="GO:0005634">
    <property type="term" value="C:nucleus"/>
    <property type="evidence" value="ECO:0007669"/>
    <property type="project" value="UniProtKB-ARBA"/>
</dbReference>
<comment type="subcellular location">
    <subcellularLocation>
        <location evidence="2">Cytoplasm</location>
    </subcellularLocation>
</comment>
<feature type="domain" description="Serine hydroxymethyltransferase-like" evidence="13">
    <location>
        <begin position="145"/>
        <end position="176"/>
    </location>
</feature>
<dbReference type="PANTHER" id="PTHR11680">
    <property type="entry name" value="SERINE HYDROXYMETHYLTRANSFERASE"/>
    <property type="match status" value="1"/>
</dbReference>
<dbReference type="Pfam" id="PF00464">
    <property type="entry name" value="SHMT"/>
    <property type="match status" value="1"/>
</dbReference>
<dbReference type="Gene3D" id="3.40.640.10">
    <property type="entry name" value="Type I PLP-dependent aspartate aminotransferase-like (Major domain)"/>
    <property type="match status" value="1"/>
</dbReference>
<evidence type="ECO:0000256" key="10">
    <source>
        <dbReference type="ARBA" id="ARBA00022990"/>
    </source>
</evidence>
<dbReference type="GO" id="GO:0019264">
    <property type="term" value="P:glycine biosynthetic process from serine"/>
    <property type="evidence" value="ECO:0007669"/>
    <property type="project" value="TreeGrafter"/>
</dbReference>
<reference evidence="14 15" key="1">
    <citation type="journal article" date="2019" name="Sci. Data">
        <title>Hybrid genome assembly and annotation of Danionella translucida.</title>
        <authorList>
            <person name="Kadobianskyi M."/>
            <person name="Schulze L."/>
            <person name="Schuelke M."/>
            <person name="Judkewitz B."/>
        </authorList>
    </citation>
    <scope>NUCLEOTIDE SEQUENCE [LARGE SCALE GENOMIC DNA]</scope>
    <source>
        <strain evidence="14 15">Bolton</strain>
    </source>
</reference>
<dbReference type="GO" id="GO:0035999">
    <property type="term" value="P:tetrahydrofolate interconversion"/>
    <property type="evidence" value="ECO:0007669"/>
    <property type="project" value="UniProtKB-UniPathway"/>
</dbReference>
<keyword evidence="15" id="KW-1185">Reference proteome</keyword>
<evidence type="ECO:0000313" key="14">
    <source>
        <dbReference type="EMBL" id="TRY65458.1"/>
    </source>
</evidence>